<dbReference type="Gene3D" id="3.30.70.1450">
    <property type="entry name" value="Regulator of K+ conductance, C-terminal domain"/>
    <property type="match status" value="1"/>
</dbReference>
<dbReference type="PROSITE" id="PS51201">
    <property type="entry name" value="RCK_N"/>
    <property type="match status" value="1"/>
</dbReference>
<sequence>MLGNTTGHTILIGLDRSSFAMVETLQSFGESVVAIETDEEKIKVFKEFFPHVPIIKGSPKGEEILERAGIRGAKRLLVNTPSDEDNAIITAIARTMNPSIFISSRVIKRESEGKLREAGANQTYSLEDMSGRAAVLSTVKPDISRFISEILLSENTPYMIDSFEIGKHSPVVGRRLEEFYNAEVFGILLAVVKGNRLLVNPPRRTELLVGDRLIVLGSLEQIENLLSTIGA</sequence>
<protein>
    <submittedName>
        <fullName evidence="3">Voltage-gated potassium channel</fullName>
    </submittedName>
</protein>
<keyword evidence="4" id="KW-1185">Reference proteome</keyword>
<dbReference type="PANTHER" id="PTHR43833:SF9">
    <property type="entry name" value="POTASSIUM CHANNEL PROTEIN YUGO-RELATED"/>
    <property type="match status" value="1"/>
</dbReference>
<keyword evidence="3" id="KW-0407">Ion channel</keyword>
<dbReference type="Pfam" id="PF02080">
    <property type="entry name" value="TrkA_C"/>
    <property type="match status" value="1"/>
</dbReference>
<dbReference type="Gene3D" id="3.40.50.720">
    <property type="entry name" value="NAD(P)-binding Rossmann-like Domain"/>
    <property type="match status" value="1"/>
</dbReference>
<dbReference type="AlphaFoldDB" id="A0A497XRI9"/>
<dbReference type="SUPFAM" id="SSF116726">
    <property type="entry name" value="TrkA C-terminal domain-like"/>
    <property type="match status" value="1"/>
</dbReference>
<name>A0A497XRI9_9AQUI</name>
<keyword evidence="3" id="KW-0813">Transport</keyword>
<dbReference type="OrthoDB" id="9785285at2"/>
<evidence type="ECO:0000259" key="1">
    <source>
        <dbReference type="PROSITE" id="PS51201"/>
    </source>
</evidence>
<evidence type="ECO:0000259" key="2">
    <source>
        <dbReference type="PROSITE" id="PS51202"/>
    </source>
</evidence>
<dbReference type="InterPro" id="IPR050721">
    <property type="entry name" value="Trk_Ktr_HKT_K-transport"/>
</dbReference>
<evidence type="ECO:0000313" key="3">
    <source>
        <dbReference type="EMBL" id="RLJ70894.1"/>
    </source>
</evidence>
<dbReference type="Pfam" id="PF02254">
    <property type="entry name" value="TrkA_N"/>
    <property type="match status" value="1"/>
</dbReference>
<dbReference type="RefSeq" id="WP_121011349.1">
    <property type="nucleotide sequence ID" value="NZ_RCCJ01000001.1"/>
</dbReference>
<keyword evidence="3" id="KW-0406">Ion transport</keyword>
<organism evidence="3 4">
    <name type="scientific">Hydrogenivirga caldilitoris</name>
    <dbReference type="NCBI Taxonomy" id="246264"/>
    <lineage>
        <taxon>Bacteria</taxon>
        <taxon>Pseudomonadati</taxon>
        <taxon>Aquificota</taxon>
        <taxon>Aquificia</taxon>
        <taxon>Aquificales</taxon>
        <taxon>Aquificaceae</taxon>
        <taxon>Hydrogenivirga</taxon>
    </lineage>
</organism>
<accession>A0A497XRI9</accession>
<dbReference type="PANTHER" id="PTHR43833">
    <property type="entry name" value="POTASSIUM CHANNEL PROTEIN 2-RELATED-RELATED"/>
    <property type="match status" value="1"/>
</dbReference>
<dbReference type="Proteomes" id="UP000267841">
    <property type="component" value="Unassembled WGS sequence"/>
</dbReference>
<comment type="caution">
    <text evidence="3">The sequence shown here is derived from an EMBL/GenBank/DDBJ whole genome shotgun (WGS) entry which is preliminary data.</text>
</comment>
<feature type="domain" description="RCK N-terminal" evidence="1">
    <location>
        <begin position="6"/>
        <end position="125"/>
    </location>
</feature>
<dbReference type="InterPro" id="IPR036291">
    <property type="entry name" value="NAD(P)-bd_dom_sf"/>
</dbReference>
<proteinExistence type="predicted"/>
<evidence type="ECO:0000313" key="4">
    <source>
        <dbReference type="Proteomes" id="UP000267841"/>
    </source>
</evidence>
<dbReference type="SUPFAM" id="SSF51735">
    <property type="entry name" value="NAD(P)-binding Rossmann-fold domains"/>
    <property type="match status" value="1"/>
</dbReference>
<dbReference type="EMBL" id="RCCJ01000001">
    <property type="protein sequence ID" value="RLJ70894.1"/>
    <property type="molecule type" value="Genomic_DNA"/>
</dbReference>
<dbReference type="InterPro" id="IPR003148">
    <property type="entry name" value="RCK_N"/>
</dbReference>
<reference evidence="3 4" key="1">
    <citation type="submission" date="2018-10" db="EMBL/GenBank/DDBJ databases">
        <title>Genomic Encyclopedia of Archaeal and Bacterial Type Strains, Phase II (KMG-II): from individual species to whole genera.</title>
        <authorList>
            <person name="Goeker M."/>
        </authorList>
    </citation>
    <scope>NUCLEOTIDE SEQUENCE [LARGE SCALE GENOMIC DNA]</scope>
    <source>
        <strain evidence="3 4">DSM 16510</strain>
    </source>
</reference>
<dbReference type="GO" id="GO:0008324">
    <property type="term" value="F:monoatomic cation transmembrane transporter activity"/>
    <property type="evidence" value="ECO:0007669"/>
    <property type="project" value="InterPro"/>
</dbReference>
<dbReference type="GO" id="GO:0006813">
    <property type="term" value="P:potassium ion transport"/>
    <property type="evidence" value="ECO:0007669"/>
    <property type="project" value="InterPro"/>
</dbReference>
<feature type="domain" description="RCK C-terminal" evidence="2">
    <location>
        <begin position="148"/>
        <end position="231"/>
    </location>
</feature>
<gene>
    <name evidence="3" type="ORF">BCF55_1181</name>
</gene>
<dbReference type="PROSITE" id="PS51202">
    <property type="entry name" value="RCK_C"/>
    <property type="match status" value="1"/>
</dbReference>
<dbReference type="InterPro" id="IPR036721">
    <property type="entry name" value="RCK_C_sf"/>
</dbReference>
<dbReference type="InterPro" id="IPR006037">
    <property type="entry name" value="RCK_C"/>
</dbReference>